<evidence type="ECO:0000313" key="11">
    <source>
        <dbReference type="EMBL" id="KRH07082.1"/>
    </source>
</evidence>
<dbReference type="Gene3D" id="3.80.10.10">
    <property type="entry name" value="Ribonuclease Inhibitor"/>
    <property type="match status" value="1"/>
</dbReference>
<accession>A0A0R0FM91</accession>
<reference evidence="11" key="3">
    <citation type="submission" date="2018-07" db="EMBL/GenBank/DDBJ databases">
        <title>WGS assembly of Glycine max.</title>
        <authorList>
            <person name="Schmutz J."/>
            <person name="Cannon S."/>
            <person name="Schlueter J."/>
            <person name="Ma J."/>
            <person name="Mitros T."/>
            <person name="Nelson W."/>
            <person name="Hyten D."/>
            <person name="Song Q."/>
            <person name="Thelen J."/>
            <person name="Cheng J."/>
            <person name="Xu D."/>
            <person name="Hellsten U."/>
            <person name="May G."/>
            <person name="Yu Y."/>
            <person name="Sakurai T."/>
            <person name="Umezawa T."/>
            <person name="Bhattacharyya M."/>
            <person name="Sandhu D."/>
            <person name="Valliyodan B."/>
            <person name="Lindquist E."/>
            <person name="Peto M."/>
            <person name="Grant D."/>
            <person name="Shu S."/>
            <person name="Goodstein D."/>
            <person name="Barry K."/>
            <person name="Futrell-Griggs M."/>
            <person name="Abernathy B."/>
            <person name="Du J."/>
            <person name="Tian Z."/>
            <person name="Zhu L."/>
            <person name="Gill N."/>
            <person name="Joshi T."/>
            <person name="Libault M."/>
            <person name="Sethuraman A."/>
            <person name="Zhang X."/>
            <person name="Shinozaki K."/>
            <person name="Nguyen H."/>
            <person name="Wing R."/>
            <person name="Cregan P."/>
            <person name="Specht J."/>
            <person name="Grimwood J."/>
            <person name="Rokhsar D."/>
            <person name="Stacey G."/>
            <person name="Shoemaker R."/>
            <person name="Jackson S."/>
        </authorList>
    </citation>
    <scope>NUCLEOTIDE SEQUENCE</scope>
    <source>
        <tissue evidence="11">Callus</tissue>
    </source>
</reference>
<dbReference type="EMBL" id="CM000849">
    <property type="protein sequence ID" value="KRH07082.1"/>
    <property type="molecule type" value="Genomic_DNA"/>
</dbReference>
<evidence type="ECO:0000256" key="10">
    <source>
        <dbReference type="SAM" id="MobiDB-lite"/>
    </source>
</evidence>
<evidence type="ECO:0000313" key="13">
    <source>
        <dbReference type="Proteomes" id="UP000008827"/>
    </source>
</evidence>
<keyword evidence="6" id="KW-1133">Transmembrane helix</keyword>
<evidence type="ECO:0000256" key="2">
    <source>
        <dbReference type="ARBA" id="ARBA00022614"/>
    </source>
</evidence>
<dbReference type="InterPro" id="IPR032675">
    <property type="entry name" value="LRR_dom_sf"/>
</dbReference>
<keyword evidence="13" id="KW-1185">Reference proteome</keyword>
<dbReference type="PANTHER" id="PTHR48063:SF98">
    <property type="entry name" value="LRR RECEPTOR-LIKE SERINE_THREONINE-PROTEIN KINASE FLS2"/>
    <property type="match status" value="1"/>
</dbReference>
<dbReference type="Gramene" id="KRH07082">
    <property type="protein sequence ID" value="KRH07082"/>
    <property type="gene ID" value="GLYMA_16G066800"/>
</dbReference>
<dbReference type="SMR" id="A0A0R0FM91"/>
<evidence type="ECO:0000256" key="6">
    <source>
        <dbReference type="ARBA" id="ARBA00022989"/>
    </source>
</evidence>
<evidence type="ECO:0000256" key="8">
    <source>
        <dbReference type="ARBA" id="ARBA00023170"/>
    </source>
</evidence>
<keyword evidence="3" id="KW-0812">Transmembrane</keyword>
<dbReference type="Proteomes" id="UP000008827">
    <property type="component" value="Chromosome 16"/>
</dbReference>
<dbReference type="PaxDb" id="3847-GLYMA16G07215.1"/>
<evidence type="ECO:0000256" key="9">
    <source>
        <dbReference type="ARBA" id="ARBA00023180"/>
    </source>
</evidence>
<feature type="region of interest" description="Disordered" evidence="10">
    <location>
        <begin position="362"/>
        <end position="383"/>
    </location>
</feature>
<dbReference type="PANTHER" id="PTHR48063">
    <property type="entry name" value="LRR RECEPTOR-LIKE KINASE"/>
    <property type="match status" value="1"/>
</dbReference>
<dbReference type="AlphaFoldDB" id="A0A0R0FM91"/>
<dbReference type="STRING" id="3847.A0A0R0FM91"/>
<name>A0A0R0FM91_SOYBN</name>
<evidence type="ECO:0000313" key="12">
    <source>
        <dbReference type="EnsemblPlants" id="KRH07082"/>
    </source>
</evidence>
<keyword evidence="8" id="KW-0675">Receptor</keyword>
<keyword evidence="5" id="KW-0677">Repeat</keyword>
<dbReference type="InParanoid" id="A0A0R0FM91"/>
<keyword evidence="7" id="KW-0472">Membrane</keyword>
<keyword evidence="2" id="KW-0433">Leucine-rich repeat</keyword>
<dbReference type="GO" id="GO:0016020">
    <property type="term" value="C:membrane"/>
    <property type="evidence" value="ECO:0007669"/>
    <property type="project" value="UniProtKB-SubCell"/>
</dbReference>
<gene>
    <name evidence="11" type="ORF">GLYMA_16G066800</name>
</gene>
<comment type="subcellular location">
    <subcellularLocation>
        <location evidence="1">Membrane</location>
        <topology evidence="1">Single-pass type I membrane protein</topology>
    </subcellularLocation>
</comment>
<organism evidence="11">
    <name type="scientific">Glycine max</name>
    <name type="common">Soybean</name>
    <name type="synonym">Glycine hispida</name>
    <dbReference type="NCBI Taxonomy" id="3847"/>
    <lineage>
        <taxon>Eukaryota</taxon>
        <taxon>Viridiplantae</taxon>
        <taxon>Streptophyta</taxon>
        <taxon>Embryophyta</taxon>
        <taxon>Tracheophyta</taxon>
        <taxon>Spermatophyta</taxon>
        <taxon>Magnoliopsida</taxon>
        <taxon>eudicotyledons</taxon>
        <taxon>Gunneridae</taxon>
        <taxon>Pentapetalae</taxon>
        <taxon>rosids</taxon>
        <taxon>fabids</taxon>
        <taxon>Fabales</taxon>
        <taxon>Fabaceae</taxon>
        <taxon>Papilionoideae</taxon>
        <taxon>50 kb inversion clade</taxon>
        <taxon>NPAAA clade</taxon>
        <taxon>indigoferoid/millettioid clade</taxon>
        <taxon>Phaseoleae</taxon>
        <taxon>Glycine</taxon>
        <taxon>Glycine subgen. Soja</taxon>
    </lineage>
</organism>
<keyword evidence="9" id="KW-0325">Glycoprotein</keyword>
<proteinExistence type="predicted"/>
<dbReference type="Pfam" id="PF00560">
    <property type="entry name" value="LRR_1"/>
    <property type="match status" value="2"/>
</dbReference>
<dbReference type="FunFam" id="3.80.10.10:FF:000041">
    <property type="entry name" value="LRR receptor-like serine/threonine-protein kinase ERECTA"/>
    <property type="match status" value="1"/>
</dbReference>
<evidence type="ECO:0000256" key="3">
    <source>
        <dbReference type="ARBA" id="ARBA00022692"/>
    </source>
</evidence>
<dbReference type="InterPro" id="IPR046956">
    <property type="entry name" value="RLP23-like"/>
</dbReference>
<evidence type="ECO:0000256" key="5">
    <source>
        <dbReference type="ARBA" id="ARBA00022737"/>
    </source>
</evidence>
<sequence>MCTLQRLFLSHNKLNGELSSFIENSSWCNRHIFKISYLPYNRITGMLPKSIGLFSELENLALTGNFLEESLSLSKNSLSLKFDPSWVPPFQLQSLGLRSFGSRLKVLDISDNGVNDSVPEGFWKILQNTAMLNMSHNNLFGAIPNKSFKLRNRPSIILNSNQFEAKVQSFLQKASELKLSNNKFSDLFSFLCEGRPLWIYGLGHQNSEVTVYHVYRFNNTYFEVYGTFSLGDYMLDITWLWKGVERGFKNPELLLKSIDLSCNNLIGEIPKEIGYLVGLVSLNLSRNNLSGEIPYEIGNLSSLDSLDLSRNHFTGRIPSSLTQIDGLGKLDLSQNSLSTFDAFSLEGNVDLCGEQLNKSCPADGDPTTVKPQEPAVHGDDSVF</sequence>
<dbReference type="Pfam" id="PF13855">
    <property type="entry name" value="LRR_8"/>
    <property type="match status" value="1"/>
</dbReference>
<reference evidence="12" key="2">
    <citation type="submission" date="2018-02" db="UniProtKB">
        <authorList>
            <consortium name="EnsemblPlants"/>
        </authorList>
    </citation>
    <scope>IDENTIFICATION</scope>
    <source>
        <strain evidence="12">Williams 82</strain>
    </source>
</reference>
<reference evidence="11 12" key="1">
    <citation type="journal article" date="2010" name="Nature">
        <title>Genome sequence of the palaeopolyploid soybean.</title>
        <authorList>
            <person name="Schmutz J."/>
            <person name="Cannon S.B."/>
            <person name="Schlueter J."/>
            <person name="Ma J."/>
            <person name="Mitros T."/>
            <person name="Nelson W."/>
            <person name="Hyten D.L."/>
            <person name="Song Q."/>
            <person name="Thelen J.J."/>
            <person name="Cheng J."/>
            <person name="Xu D."/>
            <person name="Hellsten U."/>
            <person name="May G.D."/>
            <person name="Yu Y."/>
            <person name="Sakurai T."/>
            <person name="Umezawa T."/>
            <person name="Bhattacharyya M.K."/>
            <person name="Sandhu D."/>
            <person name="Valliyodan B."/>
            <person name="Lindquist E."/>
            <person name="Peto M."/>
            <person name="Grant D."/>
            <person name="Shu S."/>
            <person name="Goodstein D."/>
            <person name="Barry K."/>
            <person name="Futrell-Griggs M."/>
            <person name="Abernathy B."/>
            <person name="Du J."/>
            <person name="Tian Z."/>
            <person name="Zhu L."/>
            <person name="Gill N."/>
            <person name="Joshi T."/>
            <person name="Libault M."/>
            <person name="Sethuraman A."/>
            <person name="Zhang X.-C."/>
            <person name="Shinozaki K."/>
            <person name="Nguyen H.T."/>
            <person name="Wing R.A."/>
            <person name="Cregan P."/>
            <person name="Specht J."/>
            <person name="Grimwood J."/>
            <person name="Rokhsar D."/>
            <person name="Stacey G."/>
            <person name="Shoemaker R.C."/>
            <person name="Jackson S.A."/>
        </authorList>
    </citation>
    <scope>NUCLEOTIDE SEQUENCE</scope>
    <source>
        <strain evidence="12">cv. Williams 82</strain>
        <tissue evidence="11">Callus</tissue>
    </source>
</reference>
<dbReference type="InterPro" id="IPR001611">
    <property type="entry name" value="Leu-rich_rpt"/>
</dbReference>
<dbReference type="SUPFAM" id="SSF52047">
    <property type="entry name" value="RNI-like"/>
    <property type="match status" value="1"/>
</dbReference>
<protein>
    <submittedName>
        <fullName evidence="11 12">Uncharacterized protein</fullName>
    </submittedName>
</protein>
<dbReference type="EnsemblPlants" id="KRH07082">
    <property type="protein sequence ID" value="KRH07082"/>
    <property type="gene ID" value="GLYMA_16G066800"/>
</dbReference>
<evidence type="ECO:0000256" key="1">
    <source>
        <dbReference type="ARBA" id="ARBA00004479"/>
    </source>
</evidence>
<evidence type="ECO:0000256" key="4">
    <source>
        <dbReference type="ARBA" id="ARBA00022729"/>
    </source>
</evidence>
<evidence type="ECO:0000256" key="7">
    <source>
        <dbReference type="ARBA" id="ARBA00023136"/>
    </source>
</evidence>
<keyword evidence="4" id="KW-0732">Signal</keyword>